<proteinExistence type="predicted"/>
<protein>
    <submittedName>
        <fullName evidence="2">Uncharacterized protein</fullName>
    </submittedName>
</protein>
<keyword evidence="1" id="KW-0472">Membrane</keyword>
<keyword evidence="1" id="KW-1133">Transmembrane helix</keyword>
<name>A0A3R7Q218_PENVA</name>
<gene>
    <name evidence="2" type="ORF">C7M84_015543</name>
</gene>
<accession>A0A3R7Q218</accession>
<keyword evidence="3" id="KW-1185">Reference proteome</keyword>
<reference evidence="2 3" key="1">
    <citation type="submission" date="2018-04" db="EMBL/GenBank/DDBJ databases">
        <authorList>
            <person name="Zhang X."/>
            <person name="Yuan J."/>
            <person name="Li F."/>
            <person name="Xiang J."/>
        </authorList>
    </citation>
    <scope>NUCLEOTIDE SEQUENCE [LARGE SCALE GENOMIC DNA]</scope>
    <source>
        <tissue evidence="2">Muscle</tissue>
    </source>
</reference>
<keyword evidence="1" id="KW-0812">Transmembrane</keyword>
<dbReference type="EMBL" id="QCYY01002935">
    <property type="protein sequence ID" value="ROT66444.1"/>
    <property type="molecule type" value="Genomic_DNA"/>
</dbReference>
<dbReference type="Proteomes" id="UP000283509">
    <property type="component" value="Unassembled WGS sequence"/>
</dbReference>
<evidence type="ECO:0000313" key="3">
    <source>
        <dbReference type="Proteomes" id="UP000283509"/>
    </source>
</evidence>
<evidence type="ECO:0000313" key="2">
    <source>
        <dbReference type="EMBL" id="ROT66444.1"/>
    </source>
</evidence>
<feature type="transmembrane region" description="Helical" evidence="1">
    <location>
        <begin position="233"/>
        <end position="256"/>
    </location>
</feature>
<comment type="caution">
    <text evidence="2">The sequence shown here is derived from an EMBL/GenBank/DDBJ whole genome shotgun (WGS) entry which is preliminary data.</text>
</comment>
<organism evidence="2 3">
    <name type="scientific">Penaeus vannamei</name>
    <name type="common">Whiteleg shrimp</name>
    <name type="synonym">Litopenaeus vannamei</name>
    <dbReference type="NCBI Taxonomy" id="6689"/>
    <lineage>
        <taxon>Eukaryota</taxon>
        <taxon>Metazoa</taxon>
        <taxon>Ecdysozoa</taxon>
        <taxon>Arthropoda</taxon>
        <taxon>Crustacea</taxon>
        <taxon>Multicrustacea</taxon>
        <taxon>Malacostraca</taxon>
        <taxon>Eumalacostraca</taxon>
        <taxon>Eucarida</taxon>
        <taxon>Decapoda</taxon>
        <taxon>Dendrobranchiata</taxon>
        <taxon>Penaeoidea</taxon>
        <taxon>Penaeidae</taxon>
        <taxon>Penaeus</taxon>
    </lineage>
</organism>
<reference evidence="2 3" key="2">
    <citation type="submission" date="2019-01" db="EMBL/GenBank/DDBJ databases">
        <title>The decoding of complex shrimp genome reveals the adaptation for benthos swimmer, frequently molting mechanism and breeding impact on genome.</title>
        <authorList>
            <person name="Sun Y."/>
            <person name="Gao Y."/>
            <person name="Yu Y."/>
        </authorList>
    </citation>
    <scope>NUCLEOTIDE SEQUENCE [LARGE SCALE GENOMIC DNA]</scope>
    <source>
        <tissue evidence="2">Muscle</tissue>
    </source>
</reference>
<feature type="transmembrane region" description="Helical" evidence="1">
    <location>
        <begin position="126"/>
        <end position="145"/>
    </location>
</feature>
<dbReference type="AlphaFoldDB" id="A0A3R7Q218"/>
<feature type="transmembrane region" description="Helical" evidence="1">
    <location>
        <begin position="157"/>
        <end position="175"/>
    </location>
</feature>
<feature type="transmembrane region" description="Helical" evidence="1">
    <location>
        <begin position="327"/>
        <end position="354"/>
    </location>
</feature>
<feature type="transmembrane region" description="Helical" evidence="1">
    <location>
        <begin position="68"/>
        <end position="87"/>
    </location>
</feature>
<feature type="transmembrane region" description="Helical" evidence="1">
    <location>
        <begin position="276"/>
        <end position="298"/>
    </location>
</feature>
<sequence>MTQLSLRPDLNPTSQQSDPQFDLCRHVMQVMQRQKLVMHCQVKFCSIDRTSISQLLTKWDEETCVRESTFFFLLFFLLFIFHIFLFTVPFHHFLLFSSFSPFLSPLPFSTIIHFPPPPPSHGIVSLFSLFYPLHFSTIIHFPTSFSHLPHLLSPTVSLYPLFVTIFLFPPSFLFLHLLSPTVSLFSLFYHHLPVSIIIHFPPSPPLHGLSFFFFITFFFPPSFIFLHSFLHGTVSIFSLFIGIFFLPPSSIFSHLLSPTVSLPPFFITFLFPPSSIFLRLSPTFSLFHGLSFLLFFSFHHHPFFSISFLPRNGLSFLPFYHHLFPPLFIFLHLLSSTVSLFSLCYQLLTFTTFIHLFPTVSLYPLSYHHLPFPTIIYFPPPPLSHGLSFSLFYRHLPFSHPHSFSPISSLPRSLFSPYFITIFLFPSSSIFPHLLSPTVSLFLSHFITIFLFPPHSFSPISSLPRSLSPPFKRHIIISTCLRQPRLE</sequence>
<evidence type="ECO:0000256" key="1">
    <source>
        <dbReference type="SAM" id="Phobius"/>
    </source>
</evidence>
<feature type="transmembrane region" description="Helical" evidence="1">
    <location>
        <begin position="441"/>
        <end position="463"/>
    </location>
</feature>